<dbReference type="AlphaFoldDB" id="A0AAW4YY96"/>
<comment type="caution">
    <text evidence="1">The sequence shown here is derived from an EMBL/GenBank/DDBJ whole genome shotgun (WGS) entry which is preliminary data.</text>
</comment>
<reference evidence="1" key="1">
    <citation type="submission" date="2020-05" db="EMBL/GenBank/DDBJ databases">
        <authorList>
            <person name="Wang L."/>
            <person name="Shao Z."/>
        </authorList>
    </citation>
    <scope>NUCLEOTIDE SEQUENCE</scope>
    <source>
        <strain evidence="1">MCCC 1A05776</strain>
    </source>
</reference>
<dbReference type="Proteomes" id="UP001320178">
    <property type="component" value="Unassembled WGS sequence"/>
</dbReference>
<accession>A0AAW4YY96</accession>
<proteinExistence type="predicted"/>
<protein>
    <submittedName>
        <fullName evidence="1">Uncharacterized protein</fullName>
    </submittedName>
</protein>
<gene>
    <name evidence="1" type="ORF">HOP61_21350</name>
</gene>
<sequence>MGDYESILRSVKEGKHLSTGENELHQLDMDLNELTTRDLLDVIRFDLSFDITNCLTEEFKGAFYSLPLKHKIKIAVSDEFFGAIKLFLLTYYPGENVEEIKESLATASGLERTLLLSVIIEYGLLSVIPNEDHDALLEYFVSKQVKEEDVPRFSSPEFVNRLFEEDLYARKMFYVWICENLKLLLQKNLIDTNKHLVFFKNVFSNEDYIQGSISSLLQYAMQGNVEVFYKLLSVNLRIDPFTKETDYSQWLKDAGKFLFLAHCLQEYFSELDSKAAEKFKSKFEEFCSYNYLEEQISSFTIHRKRDNV</sequence>
<organism evidence="1 2">
    <name type="scientific">Billgrantia desiderata</name>
    <dbReference type="NCBI Taxonomy" id="52021"/>
    <lineage>
        <taxon>Bacteria</taxon>
        <taxon>Pseudomonadati</taxon>
        <taxon>Pseudomonadota</taxon>
        <taxon>Gammaproteobacteria</taxon>
        <taxon>Oceanospirillales</taxon>
        <taxon>Halomonadaceae</taxon>
        <taxon>Billgrantia</taxon>
    </lineage>
</organism>
<evidence type="ECO:0000313" key="1">
    <source>
        <dbReference type="EMBL" id="MCE8053844.1"/>
    </source>
</evidence>
<name>A0AAW4YY96_9GAMM</name>
<dbReference type="RefSeq" id="WP_234240921.1">
    <property type="nucleotide sequence ID" value="NZ_JABFTS010000016.1"/>
</dbReference>
<dbReference type="EMBL" id="JABFTS010000016">
    <property type="protein sequence ID" value="MCE8053844.1"/>
    <property type="molecule type" value="Genomic_DNA"/>
</dbReference>
<reference evidence="1" key="2">
    <citation type="journal article" date="2021" name="Front. Microbiol.">
        <title>Aerobic Denitrification and Heterotrophic Sulfur Oxidation in the Genus Halomonas Revealed by Six Novel Species Characterizations and Genome-Based Analysis.</title>
        <authorList>
            <person name="Wang L."/>
            <person name="Shao Z."/>
        </authorList>
    </citation>
    <scope>NUCLEOTIDE SEQUENCE</scope>
    <source>
        <strain evidence="1">MCCC 1A05776</strain>
    </source>
</reference>
<evidence type="ECO:0000313" key="2">
    <source>
        <dbReference type="Proteomes" id="UP001320178"/>
    </source>
</evidence>